<dbReference type="EMBL" id="JARKIB010000015">
    <property type="protein sequence ID" value="KAJ7771513.1"/>
    <property type="molecule type" value="Genomic_DNA"/>
</dbReference>
<evidence type="ECO:0000256" key="1">
    <source>
        <dbReference type="SAM" id="Phobius"/>
    </source>
</evidence>
<organism evidence="2 3">
    <name type="scientific">Mycena metata</name>
    <dbReference type="NCBI Taxonomy" id="1033252"/>
    <lineage>
        <taxon>Eukaryota</taxon>
        <taxon>Fungi</taxon>
        <taxon>Dikarya</taxon>
        <taxon>Basidiomycota</taxon>
        <taxon>Agaricomycotina</taxon>
        <taxon>Agaricomycetes</taxon>
        <taxon>Agaricomycetidae</taxon>
        <taxon>Agaricales</taxon>
        <taxon>Marasmiineae</taxon>
        <taxon>Mycenaceae</taxon>
        <taxon>Mycena</taxon>
    </lineage>
</organism>
<sequence length="283" mass="31569">MATNTAMAVTGLILGLKPAPEISFQDGVMMIYLLLMGWITIIAALASCSRLSDETNILQLVSVIQSYVVMAFAFAVLAKAASFGDDAKCNQEAIAVIFRPFSALRHGRILGWCIIGLIFVTYTIMTVRDYTARIKQKLQGRQKAHDKSTPPLPSVHATSEYFKRSDVPVPAAGTATPKRQATYYGTATPLVDRSLLVILFFILIFWAFLVLNTELVVRWYQPIQKDSVSNWQFGQILPMFLTLPPLINMISAFNQFGIKPTTRVMEAVEVSVINYNDSEYQQK</sequence>
<keyword evidence="1" id="KW-0812">Transmembrane</keyword>
<dbReference type="AlphaFoldDB" id="A0AAD7JXH9"/>
<feature type="transmembrane region" description="Helical" evidence="1">
    <location>
        <begin position="233"/>
        <end position="253"/>
    </location>
</feature>
<protein>
    <submittedName>
        <fullName evidence="2">Uncharacterized protein</fullName>
    </submittedName>
</protein>
<evidence type="ECO:0000313" key="2">
    <source>
        <dbReference type="EMBL" id="KAJ7771513.1"/>
    </source>
</evidence>
<accession>A0AAD7JXH9</accession>
<keyword evidence="3" id="KW-1185">Reference proteome</keyword>
<keyword evidence="1" id="KW-1133">Transmembrane helix</keyword>
<proteinExistence type="predicted"/>
<feature type="transmembrane region" description="Helical" evidence="1">
    <location>
        <begin position="57"/>
        <end position="78"/>
    </location>
</feature>
<comment type="caution">
    <text evidence="2">The sequence shown here is derived from an EMBL/GenBank/DDBJ whole genome shotgun (WGS) entry which is preliminary data.</text>
</comment>
<gene>
    <name evidence="2" type="ORF">B0H16DRAFT_186704</name>
</gene>
<reference evidence="2" key="1">
    <citation type="submission" date="2023-03" db="EMBL/GenBank/DDBJ databases">
        <title>Massive genome expansion in bonnet fungi (Mycena s.s.) driven by repeated elements and novel gene families across ecological guilds.</title>
        <authorList>
            <consortium name="Lawrence Berkeley National Laboratory"/>
            <person name="Harder C.B."/>
            <person name="Miyauchi S."/>
            <person name="Viragh M."/>
            <person name="Kuo A."/>
            <person name="Thoen E."/>
            <person name="Andreopoulos B."/>
            <person name="Lu D."/>
            <person name="Skrede I."/>
            <person name="Drula E."/>
            <person name="Henrissat B."/>
            <person name="Morin E."/>
            <person name="Kohler A."/>
            <person name="Barry K."/>
            <person name="LaButti K."/>
            <person name="Morin E."/>
            <person name="Salamov A."/>
            <person name="Lipzen A."/>
            <person name="Mereny Z."/>
            <person name="Hegedus B."/>
            <person name="Baldrian P."/>
            <person name="Stursova M."/>
            <person name="Weitz H."/>
            <person name="Taylor A."/>
            <person name="Grigoriev I.V."/>
            <person name="Nagy L.G."/>
            <person name="Martin F."/>
            <person name="Kauserud H."/>
        </authorList>
    </citation>
    <scope>NUCLEOTIDE SEQUENCE</scope>
    <source>
        <strain evidence="2">CBHHK182m</strain>
    </source>
</reference>
<dbReference type="Proteomes" id="UP001215598">
    <property type="component" value="Unassembled WGS sequence"/>
</dbReference>
<keyword evidence="1" id="KW-0472">Membrane</keyword>
<name>A0AAD7JXH9_9AGAR</name>
<evidence type="ECO:0000313" key="3">
    <source>
        <dbReference type="Proteomes" id="UP001215598"/>
    </source>
</evidence>
<feature type="transmembrane region" description="Helical" evidence="1">
    <location>
        <begin position="195"/>
        <end position="213"/>
    </location>
</feature>
<feature type="transmembrane region" description="Helical" evidence="1">
    <location>
        <begin position="109"/>
        <end position="127"/>
    </location>
</feature>
<feature type="transmembrane region" description="Helical" evidence="1">
    <location>
        <begin position="27"/>
        <end position="45"/>
    </location>
</feature>